<dbReference type="GeneID" id="98283463"/>
<reference evidence="2 3" key="2">
    <citation type="journal article" date="2016" name="Front. Microbiol.">
        <title>When Genome-Based Approach Meets the 'Old but Good': Revealing Genes Involved in the Antibacterial Activity of Pseudomonas sp. P482 against Soft Rot Pathogens.</title>
        <authorList>
            <person name="Krzyzanowska D.M."/>
            <person name="Ossowicki A."/>
            <person name="Rajewska M."/>
            <person name="Maciag T."/>
            <person name="Jablonska M."/>
            <person name="Obuchowski M."/>
            <person name="Heeb S."/>
            <person name="Jafra S."/>
        </authorList>
    </citation>
    <scope>NUCLEOTIDE SEQUENCE [LARGE SCALE GENOMIC DNA]</scope>
    <source>
        <strain evidence="2 3">P482</strain>
    </source>
</reference>
<sequence>MTTSIEIVELRTLADLNSLYQLASECTFTKEQYRTPLRPYRLIKAEASCQYQKHGRRCAQLHQHGYVVELHDASQVLIGNCCALNHLGLDDEQVRGQFKRLSATERQNIRRHRVETLLSQRQSLIERVRAANSKHRELQGRASAVLSSLPQRIGELLNNRWKSNALGISWDYQVVKKGVDEKGKPYEERHWYPHSFGTLKGLGVWLQLGGQRYQERLFEMRKRLEAIPTKSRLNTAELESAEAALNDMTELAVIERELHAQTTLLNDFLDPGNLQLTVQLVSSHQARADTVKAVHHLLGQSLDVSPSQYVAAIDLAFKQRYSTGAIRIAS</sequence>
<evidence type="ECO:0000313" key="2">
    <source>
        <dbReference type="EMBL" id="KDN97008.2"/>
    </source>
</evidence>
<evidence type="ECO:0000313" key="3">
    <source>
        <dbReference type="Proteomes" id="UP000027121"/>
    </source>
</evidence>
<organism evidence="2 3">
    <name type="scientific">Pseudomonas donghuensis</name>
    <dbReference type="NCBI Taxonomy" id="1163398"/>
    <lineage>
        <taxon>Bacteria</taxon>
        <taxon>Pseudomonadati</taxon>
        <taxon>Pseudomonadota</taxon>
        <taxon>Gammaproteobacteria</taxon>
        <taxon>Pseudomonadales</taxon>
        <taxon>Pseudomonadaceae</taxon>
        <taxon>Pseudomonas</taxon>
    </lineage>
</organism>
<dbReference type="Proteomes" id="UP000027121">
    <property type="component" value="Chromosome"/>
</dbReference>
<reference evidence="2 3" key="1">
    <citation type="journal article" date="2014" name="Genome Announc.">
        <title>Genome Sequence of Pseudomonas sp. Strain P482, a Tomato Rhizosphere Isolate with Broad-Spectrum Antimicrobial Activity.</title>
        <authorList>
            <person name="Krzyzanowska D.M."/>
            <person name="Ossowicki A."/>
            <person name="Jafra S."/>
        </authorList>
    </citation>
    <scope>NUCLEOTIDE SEQUENCE [LARGE SCALE GENOMIC DNA]</scope>
    <source>
        <strain evidence="2 3">P482</strain>
    </source>
</reference>
<dbReference type="KEGG" id="pdw:BV82_5217"/>
<keyword evidence="3" id="KW-1185">Reference proteome</keyword>
<evidence type="ECO:0000256" key="1">
    <source>
        <dbReference type="SAM" id="Coils"/>
    </source>
</evidence>
<dbReference type="EMBL" id="CP071706">
    <property type="protein sequence ID" value="KDN97008.2"/>
    <property type="molecule type" value="Genomic_DNA"/>
</dbReference>
<feature type="coiled-coil region" evidence="1">
    <location>
        <begin position="114"/>
        <end position="141"/>
    </location>
</feature>
<name>A0AAP0SEJ0_9PSED</name>
<dbReference type="AlphaFoldDB" id="A0AAP0SEJ0"/>
<accession>A0AAP0SEJ0</accession>
<protein>
    <submittedName>
        <fullName evidence="2">Uncharacterized protein</fullName>
    </submittedName>
</protein>
<proteinExistence type="predicted"/>
<keyword evidence="1" id="KW-0175">Coiled coil</keyword>
<dbReference type="RefSeq" id="WP_036997222.1">
    <property type="nucleotide sequence ID" value="NZ_CP071706.1"/>
</dbReference>
<gene>
    <name evidence="2" type="ORF">BV82_5217</name>
</gene>